<evidence type="ECO:0000313" key="3">
    <source>
        <dbReference type="Proteomes" id="UP000541444"/>
    </source>
</evidence>
<protein>
    <submittedName>
        <fullName evidence="2">Uncharacterized protein</fullName>
    </submittedName>
</protein>
<evidence type="ECO:0000313" key="2">
    <source>
        <dbReference type="EMBL" id="KAF6149534.1"/>
    </source>
</evidence>
<name>A0A7J7M429_9MAGN</name>
<dbReference type="Proteomes" id="UP000541444">
    <property type="component" value="Unassembled WGS sequence"/>
</dbReference>
<gene>
    <name evidence="2" type="ORF">GIB67_003682</name>
</gene>
<keyword evidence="3" id="KW-1185">Reference proteome</keyword>
<evidence type="ECO:0000256" key="1">
    <source>
        <dbReference type="SAM" id="MobiDB-lite"/>
    </source>
</evidence>
<comment type="caution">
    <text evidence="2">The sequence shown here is derived from an EMBL/GenBank/DDBJ whole genome shotgun (WGS) entry which is preliminary data.</text>
</comment>
<accession>A0A7J7M429</accession>
<reference evidence="2 3" key="1">
    <citation type="journal article" date="2020" name="IScience">
        <title>Genome Sequencing of the Endangered Kingdonia uniflora (Circaeasteraceae, Ranunculales) Reveals Potential Mechanisms of Evolutionary Specialization.</title>
        <authorList>
            <person name="Sun Y."/>
            <person name="Deng T."/>
            <person name="Zhang A."/>
            <person name="Moore M.J."/>
            <person name="Landis J.B."/>
            <person name="Lin N."/>
            <person name="Zhang H."/>
            <person name="Zhang X."/>
            <person name="Huang J."/>
            <person name="Zhang X."/>
            <person name="Sun H."/>
            <person name="Wang H."/>
        </authorList>
    </citation>
    <scope>NUCLEOTIDE SEQUENCE [LARGE SCALE GENOMIC DNA]</scope>
    <source>
        <strain evidence="2">TB1705</strain>
        <tissue evidence="2">Leaf</tissue>
    </source>
</reference>
<dbReference type="EMBL" id="JACGCM010001793">
    <property type="protein sequence ID" value="KAF6149534.1"/>
    <property type="molecule type" value="Genomic_DNA"/>
</dbReference>
<proteinExistence type="predicted"/>
<organism evidence="2 3">
    <name type="scientific">Kingdonia uniflora</name>
    <dbReference type="NCBI Taxonomy" id="39325"/>
    <lineage>
        <taxon>Eukaryota</taxon>
        <taxon>Viridiplantae</taxon>
        <taxon>Streptophyta</taxon>
        <taxon>Embryophyta</taxon>
        <taxon>Tracheophyta</taxon>
        <taxon>Spermatophyta</taxon>
        <taxon>Magnoliopsida</taxon>
        <taxon>Ranunculales</taxon>
        <taxon>Circaeasteraceae</taxon>
        <taxon>Kingdonia</taxon>
    </lineage>
</organism>
<dbReference type="OrthoDB" id="1858323at2759"/>
<feature type="region of interest" description="Disordered" evidence="1">
    <location>
        <begin position="139"/>
        <end position="161"/>
    </location>
</feature>
<dbReference type="AlphaFoldDB" id="A0A7J7M429"/>
<sequence>MRENKGSLFANLKNIVSREVLDLIVDEVHREKEIGLVTKEDCGCQLRRSHGILCVCELFILAQVGAFILKESDLRHWFQLSTVPVSSSASHVSIDLQLTLDMVINKFGMTIEAGKHPLLLKLLELAHPESTLLEESGRGYIPKGKQKSQKKCGVNTSNKRDPSNWERILGTQESVMKTYKKARLNDVAAKKKKSIPQKLMSLRGVSNNDMVASSSIVKARETGTQEEDPTLLLSGLDLMLKFLE</sequence>